<feature type="signal peptide" evidence="4">
    <location>
        <begin position="1"/>
        <end position="22"/>
    </location>
</feature>
<feature type="chain" id="PRO_5043968796" evidence="4">
    <location>
        <begin position="23"/>
        <end position="182"/>
    </location>
</feature>
<reference evidence="6" key="2">
    <citation type="journal article" date="2024" name="Plant">
        <title>Genomic evolution and insights into agronomic trait innovations of Sesamum species.</title>
        <authorList>
            <person name="Miao H."/>
            <person name="Wang L."/>
            <person name="Qu L."/>
            <person name="Liu H."/>
            <person name="Sun Y."/>
            <person name="Le M."/>
            <person name="Wang Q."/>
            <person name="Wei S."/>
            <person name="Zheng Y."/>
            <person name="Lin W."/>
            <person name="Duan Y."/>
            <person name="Cao H."/>
            <person name="Xiong S."/>
            <person name="Wang X."/>
            <person name="Wei L."/>
            <person name="Li C."/>
            <person name="Ma Q."/>
            <person name="Ju M."/>
            <person name="Zhao R."/>
            <person name="Li G."/>
            <person name="Mu C."/>
            <person name="Tian Q."/>
            <person name="Mei H."/>
            <person name="Zhang T."/>
            <person name="Gao T."/>
            <person name="Zhang H."/>
        </authorList>
    </citation>
    <scope>NUCLEOTIDE SEQUENCE</scope>
    <source>
        <strain evidence="6">KEN1</strain>
    </source>
</reference>
<keyword evidence="3 4" id="KW-0732">Signal</keyword>
<dbReference type="PROSITE" id="PS50842">
    <property type="entry name" value="EXPANSIN_EG45"/>
    <property type="match status" value="1"/>
</dbReference>
<evidence type="ECO:0000256" key="4">
    <source>
        <dbReference type="SAM" id="SignalP"/>
    </source>
</evidence>
<dbReference type="PANTHER" id="PTHR47295:SF14">
    <property type="entry name" value="OS06G0688300 PROTEIN"/>
    <property type="match status" value="1"/>
</dbReference>
<keyword evidence="2" id="KW-0964">Secreted</keyword>
<dbReference type="InterPro" id="IPR036908">
    <property type="entry name" value="RlpA-like_sf"/>
</dbReference>
<dbReference type="InterPro" id="IPR007112">
    <property type="entry name" value="Expansin/allergen_DPBB_dom"/>
</dbReference>
<organism evidence="6">
    <name type="scientific">Sesamum latifolium</name>
    <dbReference type="NCBI Taxonomy" id="2727402"/>
    <lineage>
        <taxon>Eukaryota</taxon>
        <taxon>Viridiplantae</taxon>
        <taxon>Streptophyta</taxon>
        <taxon>Embryophyta</taxon>
        <taxon>Tracheophyta</taxon>
        <taxon>Spermatophyta</taxon>
        <taxon>Magnoliopsida</taxon>
        <taxon>eudicotyledons</taxon>
        <taxon>Gunneridae</taxon>
        <taxon>Pentapetalae</taxon>
        <taxon>asterids</taxon>
        <taxon>lamiids</taxon>
        <taxon>Lamiales</taxon>
        <taxon>Pedaliaceae</taxon>
        <taxon>Sesamum</taxon>
    </lineage>
</organism>
<proteinExistence type="predicted"/>
<comment type="caution">
    <text evidence="6">The sequence shown here is derived from an EMBL/GenBank/DDBJ whole genome shotgun (WGS) entry which is preliminary data.</text>
</comment>
<name>A0AAW2XIG3_9LAMI</name>
<feature type="domain" description="Expansin-like EG45" evidence="5">
    <location>
        <begin position="65"/>
        <end position="182"/>
    </location>
</feature>
<gene>
    <name evidence="6" type="ORF">Slati_1358300</name>
</gene>
<dbReference type="GO" id="GO:0048046">
    <property type="term" value="C:apoplast"/>
    <property type="evidence" value="ECO:0007669"/>
    <property type="project" value="InterPro"/>
</dbReference>
<dbReference type="InterPro" id="IPR009009">
    <property type="entry name" value="RlpA-like_DPBB"/>
</dbReference>
<dbReference type="PANTHER" id="PTHR47295">
    <property type="entry name" value="EG45-LIKE DOMAIN CONTAINING PROTEIN 1-RELATED"/>
    <property type="match status" value="1"/>
</dbReference>
<dbReference type="SMART" id="SM00837">
    <property type="entry name" value="DPBB_1"/>
    <property type="match status" value="1"/>
</dbReference>
<dbReference type="CDD" id="cd22269">
    <property type="entry name" value="DPBB_EG45-like"/>
    <property type="match status" value="1"/>
</dbReference>
<sequence length="182" mass="19900">MAMERVIILALVASSLISMACAIPGTATFYTVYVRKFSSPHPSLETNDYTRNFHTWGEKRKQHGGRPCSIFVKTPPSKFTINGRRPMFAASACYGFEDRGTMIAAANPALYNNGAACGRRYRVRCTGPTNQGIPQPCRNGEITVTIVDLCPGCGADQLDLSQQAFSMIADPNAGRIRIDYNP</sequence>
<evidence type="ECO:0000256" key="3">
    <source>
        <dbReference type="ARBA" id="ARBA00022729"/>
    </source>
</evidence>
<dbReference type="InterPro" id="IPR044206">
    <property type="entry name" value="EGC1/2"/>
</dbReference>
<evidence type="ECO:0000256" key="2">
    <source>
        <dbReference type="ARBA" id="ARBA00022525"/>
    </source>
</evidence>
<dbReference type="Gene3D" id="2.40.40.10">
    <property type="entry name" value="RlpA-like domain"/>
    <property type="match status" value="1"/>
</dbReference>
<dbReference type="AlphaFoldDB" id="A0AAW2XIG3"/>
<dbReference type="EMBL" id="JACGWN010000004">
    <property type="protein sequence ID" value="KAL0453802.1"/>
    <property type="molecule type" value="Genomic_DNA"/>
</dbReference>
<dbReference type="FunFam" id="2.40.40.10:FF:000005">
    <property type="entry name" value="Barwin-related endoglucanase"/>
    <property type="match status" value="1"/>
</dbReference>
<dbReference type="SUPFAM" id="SSF50685">
    <property type="entry name" value="Barwin-like endoglucanases"/>
    <property type="match status" value="1"/>
</dbReference>
<dbReference type="PROSITE" id="PS51257">
    <property type="entry name" value="PROKAR_LIPOPROTEIN"/>
    <property type="match status" value="1"/>
</dbReference>
<accession>A0AAW2XIG3</accession>
<evidence type="ECO:0000313" key="6">
    <source>
        <dbReference type="EMBL" id="KAL0453802.1"/>
    </source>
</evidence>
<dbReference type="GO" id="GO:0009627">
    <property type="term" value="P:systemic acquired resistance"/>
    <property type="evidence" value="ECO:0007669"/>
    <property type="project" value="InterPro"/>
</dbReference>
<protein>
    <submittedName>
        <fullName evidence="6">EG45-like domain containing protein</fullName>
    </submittedName>
</protein>
<evidence type="ECO:0000259" key="5">
    <source>
        <dbReference type="PROSITE" id="PS50842"/>
    </source>
</evidence>
<dbReference type="Pfam" id="PF03330">
    <property type="entry name" value="DPBB_1"/>
    <property type="match status" value="1"/>
</dbReference>
<comment type="subcellular location">
    <subcellularLocation>
        <location evidence="1">Secreted</location>
    </subcellularLocation>
</comment>
<reference evidence="6" key="1">
    <citation type="submission" date="2020-06" db="EMBL/GenBank/DDBJ databases">
        <authorList>
            <person name="Li T."/>
            <person name="Hu X."/>
            <person name="Zhang T."/>
            <person name="Song X."/>
            <person name="Zhang H."/>
            <person name="Dai N."/>
            <person name="Sheng W."/>
            <person name="Hou X."/>
            <person name="Wei L."/>
        </authorList>
    </citation>
    <scope>NUCLEOTIDE SEQUENCE</scope>
    <source>
        <strain evidence="6">KEN1</strain>
        <tissue evidence="6">Leaf</tissue>
    </source>
</reference>
<evidence type="ECO:0000256" key="1">
    <source>
        <dbReference type="ARBA" id="ARBA00004613"/>
    </source>
</evidence>